<feature type="domain" description="Peptidase M20 dimerisation" evidence="4">
    <location>
        <begin position="182"/>
        <end position="276"/>
    </location>
</feature>
<comment type="caution">
    <text evidence="5">The sequence shown here is derived from an EMBL/GenBank/DDBJ whole genome shotgun (WGS) entry which is preliminary data.</text>
</comment>
<dbReference type="EC" id="3.5.1.47" evidence="5"/>
<dbReference type="Proteomes" id="UP000003093">
    <property type="component" value="Unassembled WGS sequence"/>
</dbReference>
<dbReference type="PANTHER" id="PTHR11014:SF63">
    <property type="entry name" value="METALLOPEPTIDASE, PUTATIVE (AFU_ORTHOLOGUE AFUA_6G09600)-RELATED"/>
    <property type="match status" value="1"/>
</dbReference>
<dbReference type="Gene3D" id="3.40.630.10">
    <property type="entry name" value="Zn peptidases"/>
    <property type="match status" value="1"/>
</dbReference>
<organism evidence="5 6">
    <name type="scientific">Staphylococcus aureus subsp. aureus DR10</name>
    <dbReference type="NCBI Taxonomy" id="1155079"/>
    <lineage>
        <taxon>Bacteria</taxon>
        <taxon>Bacillati</taxon>
        <taxon>Bacillota</taxon>
        <taxon>Bacilli</taxon>
        <taxon>Bacillales</taxon>
        <taxon>Staphylococcaceae</taxon>
        <taxon>Staphylococcus</taxon>
    </lineage>
</organism>
<accession>A0ABC9Q0L7</accession>
<dbReference type="SUPFAM" id="SSF53187">
    <property type="entry name" value="Zn-dependent exopeptidases"/>
    <property type="match status" value="1"/>
</dbReference>
<name>A0ABC9Q0L7_STAA5</name>
<comment type="similarity">
    <text evidence="1">Belongs to the peptidase M20 family.</text>
</comment>
<dbReference type="PIRSF" id="PIRSF005962">
    <property type="entry name" value="Pept_M20D_amidohydro"/>
    <property type="match status" value="1"/>
</dbReference>
<feature type="binding site" evidence="3">
    <location>
        <position position="133"/>
    </location>
    <ligand>
        <name>Mn(2+)</name>
        <dbReference type="ChEBI" id="CHEBI:29035"/>
        <label>2</label>
    </ligand>
</feature>
<evidence type="ECO:0000256" key="3">
    <source>
        <dbReference type="PIRSR" id="PIRSR005962-1"/>
    </source>
</evidence>
<protein>
    <submittedName>
        <fullName evidence="5">N-acetyldiaminopimelate deacetylase</fullName>
        <ecNumber evidence="5">3.5.1.47</ecNumber>
    </submittedName>
</protein>
<dbReference type="Pfam" id="PF07687">
    <property type="entry name" value="M20_dimer"/>
    <property type="match status" value="1"/>
</dbReference>
<gene>
    <name evidence="5" type="ORF">ST398NM02_1399</name>
</gene>
<comment type="cofactor">
    <cofactor evidence="3">
        <name>Mn(2+)</name>
        <dbReference type="ChEBI" id="CHEBI:29035"/>
    </cofactor>
    <text evidence="3">The Mn(2+) ion enhances activity.</text>
</comment>
<dbReference type="AlphaFoldDB" id="A0ABC9Q0L7"/>
<evidence type="ECO:0000256" key="2">
    <source>
        <dbReference type="ARBA" id="ARBA00022801"/>
    </source>
</evidence>
<dbReference type="GO" id="GO:0050118">
    <property type="term" value="F:N-acetyldiaminopimelate deacetylase activity"/>
    <property type="evidence" value="ECO:0007669"/>
    <property type="project" value="UniProtKB-EC"/>
</dbReference>
<feature type="binding site" evidence="3">
    <location>
        <position position="159"/>
    </location>
    <ligand>
        <name>Mn(2+)</name>
        <dbReference type="ChEBI" id="CHEBI:29035"/>
        <label>2</label>
    </ligand>
</feature>
<dbReference type="Pfam" id="PF01546">
    <property type="entry name" value="Peptidase_M20"/>
    <property type="match status" value="1"/>
</dbReference>
<dbReference type="Gene3D" id="3.30.70.360">
    <property type="match status" value="1"/>
</dbReference>
<sequence length="386" mass="43496">MIIMNELEFVTKHRRHLHQHPELSLHEFETTAYIKAFLDSLNIKYDCPLETGVVAYLEGNGSHTIAYRADIDALPILEENDVPYRSQSDHVMHACGHDGHTTALMLFVQRCKDMQDAGQLPQNVVFIFQPAEETGGGANRLIKAGAFDKYPIEAVFGIHVNPFADEGIAVIRDEEITASATEYRFFLTGLSSHVADKEQGHSCGEALQHVLTQISQIQQFHLNGLKRNIVHIGHFKAGEAINTVPSNGYLEGTIRTYDIDDLTIVKNQMQKIAESVKLLFNVDCEIKFAEGYPPTINSPKLRTQIEDALIKADLNVYDKPTPFLFGEDFSFYGQQLAPAYFVFIGTRNEDKGFVTGLHTSHLNFDEKMLINVANFYENLLNNYKEV</sequence>
<keyword evidence="3" id="KW-0464">Manganese</keyword>
<feature type="binding site" evidence="3">
    <location>
        <position position="97"/>
    </location>
    <ligand>
        <name>Mn(2+)</name>
        <dbReference type="ChEBI" id="CHEBI:29035"/>
        <label>2</label>
    </ligand>
</feature>
<dbReference type="EMBL" id="AIDT01000007">
    <property type="protein sequence ID" value="EIA14150.1"/>
    <property type="molecule type" value="Genomic_DNA"/>
</dbReference>
<proteinExistence type="inferred from homology"/>
<dbReference type="NCBIfam" id="TIGR01891">
    <property type="entry name" value="amidohydrolases"/>
    <property type="match status" value="1"/>
</dbReference>
<feature type="binding site" evidence="3">
    <location>
        <position position="358"/>
    </location>
    <ligand>
        <name>Mn(2+)</name>
        <dbReference type="ChEBI" id="CHEBI:29035"/>
        <label>2</label>
    </ligand>
</feature>
<feature type="binding site" evidence="3">
    <location>
        <position position="95"/>
    </location>
    <ligand>
        <name>Mn(2+)</name>
        <dbReference type="ChEBI" id="CHEBI:29035"/>
        <label>2</label>
    </ligand>
</feature>
<evidence type="ECO:0000313" key="6">
    <source>
        <dbReference type="Proteomes" id="UP000003093"/>
    </source>
</evidence>
<dbReference type="PANTHER" id="PTHR11014">
    <property type="entry name" value="PEPTIDASE M20 FAMILY MEMBER"/>
    <property type="match status" value="1"/>
</dbReference>
<dbReference type="FunFam" id="3.30.70.360:FF:000022">
    <property type="entry name" value="Hippurate hydrolase"/>
    <property type="match status" value="1"/>
</dbReference>
<dbReference type="InterPro" id="IPR017439">
    <property type="entry name" value="Amidohydrolase"/>
</dbReference>
<evidence type="ECO:0000259" key="4">
    <source>
        <dbReference type="Pfam" id="PF07687"/>
    </source>
</evidence>
<keyword evidence="3" id="KW-0479">Metal-binding</keyword>
<evidence type="ECO:0000256" key="1">
    <source>
        <dbReference type="ARBA" id="ARBA00006153"/>
    </source>
</evidence>
<dbReference type="SUPFAM" id="SSF55031">
    <property type="entry name" value="Bacterial exopeptidase dimerisation domain"/>
    <property type="match status" value="1"/>
</dbReference>
<keyword evidence="2 5" id="KW-0378">Hydrolase</keyword>
<dbReference type="InterPro" id="IPR036264">
    <property type="entry name" value="Bact_exopeptidase_dim_dom"/>
</dbReference>
<dbReference type="InterPro" id="IPR002933">
    <property type="entry name" value="Peptidase_M20"/>
</dbReference>
<dbReference type="InterPro" id="IPR011650">
    <property type="entry name" value="Peptidase_M20_dimer"/>
</dbReference>
<evidence type="ECO:0000313" key="5">
    <source>
        <dbReference type="EMBL" id="EIA14150.1"/>
    </source>
</evidence>
<reference evidence="5 6" key="1">
    <citation type="journal article" date="2012" name="MBio">
        <title>Identification of a highly transmissible animal-independent Staphylococcus aureus ST398 clone with distinct genomic and cell adhesion properties.</title>
        <authorList>
            <person name="Uhlemann A.C."/>
            <person name="Porcella S.F."/>
            <person name="Trivedi S."/>
            <person name="Sullivan S.B."/>
            <person name="Hafer C."/>
            <person name="Kennedy A.D."/>
            <person name="Barbian K.D."/>
            <person name="McCarthy A.J."/>
            <person name="Street C."/>
            <person name="Hirschberg D.L."/>
            <person name="Lipkin W.I."/>
            <person name="Lindsay J.A."/>
            <person name="DeLeo F.R."/>
            <person name="Lowy F.D."/>
        </authorList>
    </citation>
    <scope>NUCLEOTIDE SEQUENCE [LARGE SCALE GENOMIC DNA]</scope>
    <source>
        <strain evidence="5 6">DR10</strain>
    </source>
</reference>